<dbReference type="RefSeq" id="WP_168568993.1">
    <property type="nucleotide sequence ID" value="NZ_CP051167.1"/>
</dbReference>
<accession>A0A6H1TW55</accession>
<sequence>MEYVDGLALKASWEGSIAAFGVDRALGKKVLFELVSAYCSAGRFYHTLAHLQRVLNAIDRLRSLARDLDAIQLAAWFHDAIYDPTATDNERQSAQYARRVLGQLQIPTATVEQVVQMILSTEKHQGADLDIDTQILIDADLSVLGVEPSEYEMYLQGIRREYSWLSDRAYVEGRLKILRQLLERDRIYLTEPMFCQFEAIARQNIEGEVRTLSARSPSLS</sequence>
<organism evidence="1 2">
    <name type="scientific">Oxynema aestuarii AP17</name>
    <dbReference type="NCBI Taxonomy" id="2064643"/>
    <lineage>
        <taxon>Bacteria</taxon>
        <taxon>Bacillati</taxon>
        <taxon>Cyanobacteriota</taxon>
        <taxon>Cyanophyceae</taxon>
        <taxon>Oscillatoriophycideae</taxon>
        <taxon>Oscillatoriales</taxon>
        <taxon>Oscillatoriaceae</taxon>
        <taxon>Oxynema</taxon>
        <taxon>Oxynema aestuarii</taxon>
    </lineage>
</organism>
<dbReference type="Gene3D" id="1.10.3210.10">
    <property type="entry name" value="Hypothetical protein af1432"/>
    <property type="match status" value="1"/>
</dbReference>
<gene>
    <name evidence="1" type="ORF">HCG48_09785</name>
</gene>
<dbReference type="InterPro" id="IPR009218">
    <property type="entry name" value="HD_phosphohydro"/>
</dbReference>
<dbReference type="AlphaFoldDB" id="A0A6H1TW55"/>
<dbReference type="EMBL" id="CP051167">
    <property type="protein sequence ID" value="QIZ70838.1"/>
    <property type="molecule type" value="Genomic_DNA"/>
</dbReference>
<name>A0A6H1TW55_9CYAN</name>
<evidence type="ECO:0000313" key="1">
    <source>
        <dbReference type="EMBL" id="QIZ70838.1"/>
    </source>
</evidence>
<dbReference type="PANTHER" id="PTHR21174:SF0">
    <property type="entry name" value="HD PHOSPHOHYDROLASE FAMILY PROTEIN-RELATED"/>
    <property type="match status" value="1"/>
</dbReference>
<dbReference type="KEGG" id="oxy:HCG48_09785"/>
<dbReference type="PANTHER" id="PTHR21174">
    <property type="match status" value="1"/>
</dbReference>
<protein>
    <recommendedName>
        <fullName evidence="3">HD domain-containing protein</fullName>
    </recommendedName>
</protein>
<dbReference type="PIRSF" id="PIRSF035170">
    <property type="entry name" value="HD_phosphohydro"/>
    <property type="match status" value="1"/>
</dbReference>
<dbReference type="Proteomes" id="UP000500857">
    <property type="component" value="Chromosome"/>
</dbReference>
<evidence type="ECO:0008006" key="3">
    <source>
        <dbReference type="Google" id="ProtNLM"/>
    </source>
</evidence>
<dbReference type="SUPFAM" id="SSF109604">
    <property type="entry name" value="HD-domain/PDEase-like"/>
    <property type="match status" value="1"/>
</dbReference>
<evidence type="ECO:0000313" key="2">
    <source>
        <dbReference type="Proteomes" id="UP000500857"/>
    </source>
</evidence>
<proteinExistence type="predicted"/>
<reference evidence="1 2" key="1">
    <citation type="submission" date="2020-04" db="EMBL/GenBank/DDBJ databases">
        <authorList>
            <person name="Basu S."/>
            <person name="Maruthanayagam V."/>
            <person name="Chakraborty S."/>
            <person name="Pramanik A."/>
            <person name="Mukherjee J."/>
            <person name="Brink B."/>
        </authorList>
    </citation>
    <scope>NUCLEOTIDE SEQUENCE [LARGE SCALE GENOMIC DNA]</scope>
    <source>
        <strain evidence="1 2">AP17</strain>
    </source>
</reference>
<keyword evidence="2" id="KW-1185">Reference proteome</keyword>